<feature type="transmembrane region" description="Helical" evidence="1">
    <location>
        <begin position="135"/>
        <end position="152"/>
    </location>
</feature>
<organism evidence="2">
    <name type="scientific">OCS116 cluster bacterium</name>
    <dbReference type="NCBI Taxonomy" id="2030921"/>
    <lineage>
        <taxon>Bacteria</taxon>
        <taxon>Pseudomonadati</taxon>
        <taxon>Pseudomonadota</taxon>
        <taxon>Alphaproteobacteria</taxon>
        <taxon>OCS116 cluster</taxon>
    </lineage>
</organism>
<gene>
    <name evidence="2" type="ORF">COB13_07315</name>
</gene>
<keyword evidence="1" id="KW-0472">Membrane</keyword>
<feature type="transmembrane region" description="Helical" evidence="1">
    <location>
        <begin position="110"/>
        <end position="128"/>
    </location>
</feature>
<protein>
    <submittedName>
        <fullName evidence="2">Uncharacterized protein</fullName>
    </submittedName>
</protein>
<feature type="transmembrane region" description="Helical" evidence="1">
    <location>
        <begin position="85"/>
        <end position="104"/>
    </location>
</feature>
<dbReference type="EMBL" id="NVUS01000007">
    <property type="protein sequence ID" value="PCJ01661.1"/>
    <property type="molecule type" value="Genomic_DNA"/>
</dbReference>
<reference evidence="2" key="2">
    <citation type="journal article" date="2018" name="ISME J.">
        <title>A dynamic microbial community with high functional redundancy inhabits the cold, oxic subseafloor aquifer.</title>
        <authorList>
            <person name="Tully B.J."/>
            <person name="Wheat C.G."/>
            <person name="Glazer B.T."/>
            <person name="Huber J.A."/>
        </authorList>
    </citation>
    <scope>NUCLEOTIDE SEQUENCE</scope>
    <source>
        <strain evidence="2">NORP83</strain>
    </source>
</reference>
<accession>A0A2A4Z418</accession>
<reference key="1">
    <citation type="submission" date="2017-08" db="EMBL/GenBank/DDBJ databases">
        <title>A dynamic microbial community with high functional redundancy inhabits the cold, oxic subseafloor aquifer.</title>
        <authorList>
            <person name="Tully B.J."/>
            <person name="Wheat C.G."/>
            <person name="Glazer B.T."/>
            <person name="Huber J.A."/>
        </authorList>
    </citation>
    <scope>NUCLEOTIDE SEQUENCE [LARGE SCALE GENOMIC DNA]</scope>
</reference>
<keyword evidence="1" id="KW-0812">Transmembrane</keyword>
<proteinExistence type="predicted"/>
<feature type="transmembrane region" description="Helical" evidence="1">
    <location>
        <begin position="54"/>
        <end position="73"/>
    </location>
</feature>
<feature type="transmembrane region" description="Helical" evidence="1">
    <location>
        <begin position="158"/>
        <end position="176"/>
    </location>
</feature>
<keyword evidence="1" id="KW-1133">Transmembrane helix</keyword>
<dbReference type="AlphaFoldDB" id="A0A2A4Z418"/>
<feature type="transmembrane region" description="Helical" evidence="1">
    <location>
        <begin position="21"/>
        <end position="42"/>
    </location>
</feature>
<comment type="caution">
    <text evidence="2">The sequence shown here is derived from an EMBL/GenBank/DDBJ whole genome shotgun (WGS) entry which is preliminary data.</text>
</comment>
<name>A0A2A4Z418_9PROT</name>
<evidence type="ECO:0000256" key="1">
    <source>
        <dbReference type="SAM" id="Phobius"/>
    </source>
</evidence>
<evidence type="ECO:0000313" key="2">
    <source>
        <dbReference type="EMBL" id="PCJ01661.1"/>
    </source>
</evidence>
<sequence length="185" mass="20871">MSKKIKIHPQLHDVFGQEQSLIELIAIITFGTLIPVALYQAFTDAFTQPALWKSILATVFILDIAAGCVANFTKSTNNFYAQRAKHRWIFIAIHFHIIIVAYGLEADIYNAVYIWAYTILAAIMVNLLKNTSFQIFFGGLLLACGLTINLLLPTSQPIMAIIQSLFMLKVIFSFSVDHYPTEEMH</sequence>